<comment type="similarity">
    <text evidence="2">Belongs to the WD repeat TAF5 family.</text>
</comment>
<dbReference type="InterPro" id="IPR001680">
    <property type="entry name" value="WD40_rpt"/>
</dbReference>
<dbReference type="GO" id="GO:0006367">
    <property type="term" value="P:transcription initiation at RNA polymerase II promoter"/>
    <property type="evidence" value="ECO:0007669"/>
    <property type="project" value="TreeGrafter"/>
</dbReference>
<feature type="compositionally biased region" description="Basic residues" evidence="5">
    <location>
        <begin position="452"/>
        <end position="463"/>
    </location>
</feature>
<dbReference type="InterPro" id="IPR036322">
    <property type="entry name" value="WD40_repeat_dom_sf"/>
</dbReference>
<dbReference type="PANTHER" id="PTHR19879">
    <property type="entry name" value="TRANSCRIPTION INITIATION FACTOR TFIID"/>
    <property type="match status" value="1"/>
</dbReference>
<dbReference type="OrthoDB" id="10266330at2759"/>
<feature type="compositionally biased region" description="Low complexity" evidence="5">
    <location>
        <begin position="46"/>
        <end position="58"/>
    </location>
</feature>
<name>A0A8B8GLY7_9HEMI</name>
<dbReference type="InterPro" id="IPR037264">
    <property type="entry name" value="TFIID_NTD2_sf"/>
</dbReference>
<evidence type="ECO:0000313" key="8">
    <source>
        <dbReference type="RefSeq" id="XP_025424068.1"/>
    </source>
</evidence>
<protein>
    <submittedName>
        <fullName evidence="8">Uncharacterized protein LOC112693288</fullName>
    </submittedName>
</protein>
<keyword evidence="7" id="KW-1185">Reference proteome</keyword>
<evidence type="ECO:0000256" key="2">
    <source>
        <dbReference type="ARBA" id="ARBA00009435"/>
    </source>
</evidence>
<dbReference type="PROSITE" id="PS50294">
    <property type="entry name" value="WD_REPEATS_REGION"/>
    <property type="match status" value="3"/>
</dbReference>
<feature type="compositionally biased region" description="Basic and acidic residues" evidence="5">
    <location>
        <begin position="389"/>
        <end position="398"/>
    </location>
</feature>
<feature type="region of interest" description="Disordered" evidence="5">
    <location>
        <begin position="387"/>
        <end position="477"/>
    </location>
</feature>
<comment type="subcellular location">
    <subcellularLocation>
        <location evidence="1">Nucleus</location>
    </subcellularLocation>
</comment>
<dbReference type="Pfam" id="PF00400">
    <property type="entry name" value="WD40"/>
    <property type="match status" value="3"/>
</dbReference>
<dbReference type="Gene3D" id="2.130.10.10">
    <property type="entry name" value="YVTN repeat-like/Quinoprotein amine dehydrogenase"/>
    <property type="match status" value="1"/>
</dbReference>
<keyword evidence="4" id="KW-0853">WD repeat</keyword>
<dbReference type="SUPFAM" id="SSF50978">
    <property type="entry name" value="WD40 repeat-like"/>
    <property type="match status" value="1"/>
</dbReference>
<feature type="compositionally biased region" description="Pro residues" evidence="5">
    <location>
        <begin position="59"/>
        <end position="71"/>
    </location>
</feature>
<proteinExistence type="inferred from homology"/>
<dbReference type="GeneID" id="112693288"/>
<feature type="region of interest" description="Disordered" evidence="5">
    <location>
        <begin position="331"/>
        <end position="350"/>
    </location>
</feature>
<reference evidence="8" key="1">
    <citation type="submission" date="2025-08" db="UniProtKB">
        <authorList>
            <consortium name="RefSeq"/>
        </authorList>
    </citation>
    <scope>IDENTIFICATION</scope>
    <source>
        <tissue evidence="8">Whole body</tissue>
    </source>
</reference>
<evidence type="ECO:0000256" key="3">
    <source>
        <dbReference type="ARBA" id="ARBA00023242"/>
    </source>
</evidence>
<dbReference type="GO" id="GO:0005669">
    <property type="term" value="C:transcription factor TFIID complex"/>
    <property type="evidence" value="ECO:0007669"/>
    <property type="project" value="TreeGrafter"/>
</dbReference>
<dbReference type="CDD" id="cd00200">
    <property type="entry name" value="WD40"/>
    <property type="match status" value="1"/>
</dbReference>
<feature type="domain" description="TFIID subunit TAF5 NTD2" evidence="6">
    <location>
        <begin position="153"/>
        <end position="266"/>
    </location>
</feature>
<dbReference type="InterPro" id="IPR007582">
    <property type="entry name" value="TFIID_NTD2"/>
</dbReference>
<dbReference type="GO" id="GO:0016251">
    <property type="term" value="F:RNA polymerase II general transcription initiation factor activity"/>
    <property type="evidence" value="ECO:0007669"/>
    <property type="project" value="TreeGrafter"/>
</dbReference>
<gene>
    <name evidence="8" type="primary">LOC112693288</name>
</gene>
<feature type="region of interest" description="Disordered" evidence="5">
    <location>
        <begin position="513"/>
        <end position="571"/>
    </location>
</feature>
<evidence type="ECO:0000313" key="7">
    <source>
        <dbReference type="Proteomes" id="UP000694846"/>
    </source>
</evidence>
<evidence type="ECO:0000256" key="5">
    <source>
        <dbReference type="SAM" id="MobiDB-lite"/>
    </source>
</evidence>
<dbReference type="SUPFAM" id="SSF101447">
    <property type="entry name" value="Formin homology 2 domain (FH2 domain)"/>
    <property type="match status" value="1"/>
</dbReference>
<feature type="region of interest" description="Disordered" evidence="5">
    <location>
        <begin position="1"/>
        <end position="79"/>
    </location>
</feature>
<dbReference type="Proteomes" id="UP000694846">
    <property type="component" value="Unplaced"/>
</dbReference>
<feature type="compositionally biased region" description="Basic residues" evidence="5">
    <location>
        <begin position="436"/>
        <end position="445"/>
    </location>
</feature>
<keyword evidence="3" id="KW-0539">Nucleus</keyword>
<evidence type="ECO:0000259" key="6">
    <source>
        <dbReference type="Pfam" id="PF04494"/>
    </source>
</evidence>
<feature type="repeat" description="WD" evidence="4">
    <location>
        <begin position="876"/>
        <end position="910"/>
    </location>
</feature>
<evidence type="ECO:0000256" key="1">
    <source>
        <dbReference type="ARBA" id="ARBA00004123"/>
    </source>
</evidence>
<dbReference type="Pfam" id="PF04494">
    <property type="entry name" value="TFIID_NTD2"/>
    <property type="match status" value="1"/>
</dbReference>
<dbReference type="SMART" id="SM00320">
    <property type="entry name" value="WD40"/>
    <property type="match status" value="5"/>
</dbReference>
<feature type="compositionally biased region" description="Basic and acidic residues" evidence="5">
    <location>
        <begin position="513"/>
        <end position="565"/>
    </location>
</feature>
<dbReference type="RefSeq" id="XP_025424068.1">
    <property type="nucleotide sequence ID" value="XM_025568283.1"/>
</dbReference>
<sequence length="1472" mass="167498">MSSPDINMECSPQSNEPLSSSILVDCEPSTSWQNVVGPSGTLRPVQSPLSSPLQTSSQLPPPPPPPPPPPSSTQQPAPEKMDAMDYVEKLLNWESFGETVEYYRFQRNISKLKTDDATIPDKSAIEFINTKYIENNFRSIGLNKKFDKNNIMEAQKEFESFENWFVRKNNFAAIKNFMISFRLPLFCHLYLCLYSDHNRQQLHLFLNKFKYLFMSSKGAALLEELKSVTEQKTLPSRLKALRGSKFVYQVSPGFFNQLINFFKYHHTIRSVFQEWFDVIFTNNNDPFMIYEKYYNKTLSNINNKIMTNHPILNNSELPNDFGSTSTILSKKELNSPQNQKNSTNTTNFEDNVLIASQSMKIERTSNSENICSDDQQPSTSKEILTSRIQEPHSSKCQELKPSQNKKKNLACSDYENSPIELSSGDDLEESSIKSNVKIKRKKNKANRSSSNKPKHKSHKKRRRENNEESIQGNISIKANPGNKERILLRFGKTVENNFYYLINGKEFYAKKESSSFKKEAEDKKDEEEKKKKEKIEEKRQEEVKKKDKMKDEGQKNKEKVQDQQEKPSGYESIDEINFDDFNDISISSSSCSSKIFSEDSSEFYSSDSSFYDEETALRNYVRIKSKNLDQDLRFKTSLLLKPENITKIDLQDFEKDPHLCTTRQIILKNCNNRLSCTLLTTDHRHVVAGSLDSIIYLWERSNVATSLKQSFDILNNFDNIVNKNSEKSSLSSNCNKNLVESLEKSKAFILRGHGGPIFDLAEISKTKVLLSASSDKTFRAWDLESKLCLEVYNGHDQKTWCIATCSNSLQLAIGLCDGISCLWFLNYKQPLRFYSGHLDDVLVLKFHPNQTLLASGSSDKTIRIYDVMNGDCQRLLVGHKDYISCLEFHPEKSEFLASASGCGEVILWNIFLSKIIWKLQVEKVQISDLSWSTTYILLASLITGVVLKCDITEDYTNSSKKVKGFSTNFNRLMYLSILDSLVYTIGISGESDFQNKLKKKQAKRVSKQMENEKNLRSQRETSPLSKLLYSKHIKNNGTSSKPLCSLNSAFLNNDFLKMNLTQPPSNPTINDESKLNIENQSENVRLVPKSSKRLISAVQNTLEVPVKKGVQLTNSNVFQKEDRETDVQLSQESQQNIKSPNKIRPLLMNSVHVSLPTSVTNVQHKLDNNNLTDDIQQSQLQNTLDSEVQKTDIDVQNQYQMEPRNERLTDDLINSMLVPLTEQQRLPLNVVTHDLDNQQQELKYNIPSAVKSLEQDQQFQSVLGSNTNNTHGMVQQLQSNISTTNVQVKQTDKPGINIPLRLLNQQANIQSSAVNVSQQQLATVQLPNVNVKKQRKQQLNVQSPSVKLSPKQIIVQTTTAIPHSNSQSSNINISQKPTNIQTTAIPQVNVQSPTVNVSSKKIIVQTKTDVPQQPQANVQSTSVNNFPQQFGNNVPRRRIDPKTFPNVQAALLGLSRPINSGKTLQNKKLPKK</sequence>
<feature type="repeat" description="WD" evidence="4">
    <location>
        <begin position="750"/>
        <end position="791"/>
    </location>
</feature>
<accession>A0A8B8GLY7</accession>
<dbReference type="InterPro" id="IPR015943">
    <property type="entry name" value="WD40/YVTN_repeat-like_dom_sf"/>
</dbReference>
<evidence type="ECO:0000256" key="4">
    <source>
        <dbReference type="PROSITE-ProRule" id="PRU00221"/>
    </source>
</evidence>
<dbReference type="SUPFAM" id="SSF160897">
    <property type="entry name" value="Taf5 N-terminal domain-like"/>
    <property type="match status" value="1"/>
</dbReference>
<feature type="compositionally biased region" description="Polar residues" evidence="5">
    <location>
        <begin position="1"/>
        <end position="36"/>
    </location>
</feature>
<dbReference type="Gene3D" id="1.25.40.500">
    <property type="entry name" value="TFIID subunit TAF5, NTD2 domain"/>
    <property type="match status" value="1"/>
</dbReference>
<dbReference type="PROSITE" id="PS50082">
    <property type="entry name" value="WD_REPEATS_2"/>
    <property type="match status" value="3"/>
</dbReference>
<organism evidence="7 8">
    <name type="scientific">Sipha flava</name>
    <name type="common">yellow sugarcane aphid</name>
    <dbReference type="NCBI Taxonomy" id="143950"/>
    <lineage>
        <taxon>Eukaryota</taxon>
        <taxon>Metazoa</taxon>
        <taxon>Ecdysozoa</taxon>
        <taxon>Arthropoda</taxon>
        <taxon>Hexapoda</taxon>
        <taxon>Insecta</taxon>
        <taxon>Pterygota</taxon>
        <taxon>Neoptera</taxon>
        <taxon>Paraneoptera</taxon>
        <taxon>Hemiptera</taxon>
        <taxon>Sternorrhyncha</taxon>
        <taxon>Aphidomorpha</taxon>
        <taxon>Aphidoidea</taxon>
        <taxon>Aphididae</taxon>
        <taxon>Sipha</taxon>
    </lineage>
</organism>
<feature type="repeat" description="WD" evidence="4">
    <location>
        <begin position="834"/>
        <end position="875"/>
    </location>
</feature>
<dbReference type="PANTHER" id="PTHR19879:SF1">
    <property type="entry name" value="CANNONBALL-RELATED"/>
    <property type="match status" value="1"/>
</dbReference>